<gene>
    <name evidence="3" type="ORF">F0562_025768</name>
</gene>
<feature type="domain" description="HMA" evidence="2">
    <location>
        <begin position="1"/>
        <end position="63"/>
    </location>
</feature>
<dbReference type="PANTHER" id="PTHR46932">
    <property type="entry name" value="HEAVY METAL-ASSOCIATED ISOPRENYLATED PLANT PROTEIN 47"/>
    <property type="match status" value="1"/>
</dbReference>
<sequence length="106" mass="11684">MQLSCDKCKSKALQTASAADGVNSVAIAGKDKDEVVVIGDGVDAVRLTSLLRKKVGHADLVSVEEVKRKVEEKTKDQTPFQYQYQYPQFYICEPVSYPNPPSCSIM</sequence>
<reference evidence="3 4" key="1">
    <citation type="submission" date="2019-09" db="EMBL/GenBank/DDBJ databases">
        <title>A chromosome-level genome assembly of the Chinese tupelo Nyssa sinensis.</title>
        <authorList>
            <person name="Yang X."/>
            <person name="Kang M."/>
            <person name="Yang Y."/>
            <person name="Xiong H."/>
            <person name="Wang M."/>
            <person name="Zhang Z."/>
            <person name="Wang Z."/>
            <person name="Wu H."/>
            <person name="Ma T."/>
            <person name="Liu J."/>
            <person name="Xi Z."/>
        </authorList>
    </citation>
    <scope>NUCLEOTIDE SEQUENCE [LARGE SCALE GENOMIC DNA]</scope>
    <source>
        <strain evidence="3">J267</strain>
        <tissue evidence="3">Leaf</tissue>
    </source>
</reference>
<dbReference type="GO" id="GO:0009626">
    <property type="term" value="P:plant-type hypersensitive response"/>
    <property type="evidence" value="ECO:0007669"/>
    <property type="project" value="UniProtKB-KW"/>
</dbReference>
<dbReference type="Proteomes" id="UP000325577">
    <property type="component" value="Linkage Group LG14"/>
</dbReference>
<dbReference type="InterPro" id="IPR042885">
    <property type="entry name" value="HIPP47/16"/>
</dbReference>
<dbReference type="GO" id="GO:0016020">
    <property type="term" value="C:membrane"/>
    <property type="evidence" value="ECO:0007669"/>
    <property type="project" value="UniProtKB-SubCell"/>
</dbReference>
<dbReference type="AlphaFoldDB" id="A0A5J5B9M1"/>
<comment type="subcellular location">
    <subcellularLocation>
        <location evidence="1">Membrane</location>
        <topology evidence="1">Peripheral membrane protein</topology>
    </subcellularLocation>
</comment>
<dbReference type="PROSITE" id="PS50846">
    <property type="entry name" value="HMA_2"/>
    <property type="match status" value="1"/>
</dbReference>
<dbReference type="PANTHER" id="PTHR46932:SF12">
    <property type="entry name" value="HEAVY METAL-ASSOCIATED ISOPRENYLATED PLANT PROTEIN 47"/>
    <property type="match status" value="1"/>
</dbReference>
<dbReference type="OrthoDB" id="692882at2759"/>
<evidence type="ECO:0000313" key="4">
    <source>
        <dbReference type="Proteomes" id="UP000325577"/>
    </source>
</evidence>
<keyword evidence="4" id="KW-1185">Reference proteome</keyword>
<accession>A0A5J5B9M1</accession>
<dbReference type="GO" id="GO:0046872">
    <property type="term" value="F:metal ion binding"/>
    <property type="evidence" value="ECO:0007669"/>
    <property type="project" value="InterPro"/>
</dbReference>
<proteinExistence type="predicted"/>
<evidence type="ECO:0000259" key="2">
    <source>
        <dbReference type="PROSITE" id="PS50846"/>
    </source>
</evidence>
<dbReference type="Gene3D" id="3.30.70.100">
    <property type="match status" value="1"/>
</dbReference>
<organism evidence="3 4">
    <name type="scientific">Nyssa sinensis</name>
    <dbReference type="NCBI Taxonomy" id="561372"/>
    <lineage>
        <taxon>Eukaryota</taxon>
        <taxon>Viridiplantae</taxon>
        <taxon>Streptophyta</taxon>
        <taxon>Embryophyta</taxon>
        <taxon>Tracheophyta</taxon>
        <taxon>Spermatophyta</taxon>
        <taxon>Magnoliopsida</taxon>
        <taxon>eudicotyledons</taxon>
        <taxon>Gunneridae</taxon>
        <taxon>Pentapetalae</taxon>
        <taxon>asterids</taxon>
        <taxon>Cornales</taxon>
        <taxon>Nyssaceae</taxon>
        <taxon>Nyssa</taxon>
    </lineage>
</organism>
<protein>
    <recommendedName>
        <fullName evidence="2">HMA domain-containing protein</fullName>
    </recommendedName>
</protein>
<evidence type="ECO:0000313" key="3">
    <source>
        <dbReference type="EMBL" id="KAA8539076.1"/>
    </source>
</evidence>
<name>A0A5J5B9M1_9ASTE</name>
<dbReference type="InterPro" id="IPR006121">
    <property type="entry name" value="HMA_dom"/>
</dbReference>
<dbReference type="EMBL" id="CM018037">
    <property type="protein sequence ID" value="KAA8539076.1"/>
    <property type="molecule type" value="Genomic_DNA"/>
</dbReference>
<evidence type="ECO:0000256" key="1">
    <source>
        <dbReference type="ARBA" id="ARBA00004170"/>
    </source>
</evidence>